<protein>
    <submittedName>
        <fullName evidence="1">N-formylglutamate amidohydrolase</fullName>
    </submittedName>
</protein>
<dbReference type="Gene3D" id="3.40.630.40">
    <property type="entry name" value="Zn-dependent exopeptidases"/>
    <property type="match status" value="1"/>
</dbReference>
<dbReference type="SUPFAM" id="SSF53187">
    <property type="entry name" value="Zn-dependent exopeptidases"/>
    <property type="match status" value="1"/>
</dbReference>
<dbReference type="Proteomes" id="UP000199288">
    <property type="component" value="Unassembled WGS sequence"/>
</dbReference>
<organism evidence="1 2">
    <name type="scientific">Bowdeniella nasicola</name>
    <dbReference type="NCBI Taxonomy" id="208480"/>
    <lineage>
        <taxon>Bacteria</taxon>
        <taxon>Bacillati</taxon>
        <taxon>Actinomycetota</taxon>
        <taxon>Actinomycetes</taxon>
        <taxon>Actinomycetales</taxon>
        <taxon>Actinomycetaceae</taxon>
        <taxon>Bowdeniella</taxon>
    </lineage>
</organism>
<keyword evidence="1" id="KW-0378">Hydrolase</keyword>
<dbReference type="GO" id="GO:0016787">
    <property type="term" value="F:hydrolase activity"/>
    <property type="evidence" value="ECO:0007669"/>
    <property type="project" value="UniProtKB-KW"/>
</dbReference>
<accession>A0A1H4C9N7</accession>
<evidence type="ECO:0000313" key="1">
    <source>
        <dbReference type="EMBL" id="SEA57121.1"/>
    </source>
</evidence>
<dbReference type="EMBL" id="FNQV01000012">
    <property type="protein sequence ID" value="SEA57121.1"/>
    <property type="molecule type" value="Genomic_DNA"/>
</dbReference>
<dbReference type="Pfam" id="PF05013">
    <property type="entry name" value="FGase"/>
    <property type="match status" value="1"/>
</dbReference>
<gene>
    <name evidence="1" type="ORF">SAMN02910418_01891</name>
</gene>
<evidence type="ECO:0000313" key="2">
    <source>
        <dbReference type="Proteomes" id="UP000199288"/>
    </source>
</evidence>
<keyword evidence="2" id="KW-1185">Reference proteome</keyword>
<dbReference type="AlphaFoldDB" id="A0A1H4C9N7"/>
<sequence>MPTPMALMKPGPQPTAPSFITTIITDPIPGSVVLLHQNAFTTSRGTTSSAPFEFAGTWPARLIATAIHAGHGLRPELAELIALPEADRLREEDPFTDRLIDGFDTRVYVDRSRFEVDLNRDADGAVYRSPAEAWDLKVWHDTELDAANVAASREIHTAFYDELRARLDECAKHGPFVIYDVHSYNHRRDGADRPAAPEADNPEVNVGTGSLNSERFGGIVTAFIGALQAQRVPWGTLDVRENVRFFGGHLAQWVHENYPETGIVLALEFKKTFMDEWSGIPDEAHLRALNAALRETVPATLAALDKLEAP</sequence>
<proteinExistence type="predicted"/>
<reference evidence="2" key="1">
    <citation type="submission" date="2016-10" db="EMBL/GenBank/DDBJ databases">
        <authorList>
            <person name="Varghese N."/>
            <person name="Submissions S."/>
        </authorList>
    </citation>
    <scope>NUCLEOTIDE SEQUENCE [LARGE SCALE GENOMIC DNA]</scope>
    <source>
        <strain evidence="2">KPR-1</strain>
    </source>
</reference>
<name>A0A1H4C9N7_9ACTO</name>
<dbReference type="InterPro" id="IPR007709">
    <property type="entry name" value="N-FG_amidohydro"/>
</dbReference>